<dbReference type="EMBL" id="JBHLTR010000102">
    <property type="protein sequence ID" value="MFC0562072.1"/>
    <property type="molecule type" value="Genomic_DNA"/>
</dbReference>
<proteinExistence type="predicted"/>
<comment type="caution">
    <text evidence="1">The sequence shown here is derived from an EMBL/GenBank/DDBJ whole genome shotgun (WGS) entry which is preliminary data.</text>
</comment>
<dbReference type="Proteomes" id="UP001589833">
    <property type="component" value="Unassembled WGS sequence"/>
</dbReference>
<sequence length="48" mass="5751">MLKAIDWQMVAFVGGSLLQEYLRFQHLPRVYYFVEKNQKDEDDDDRAA</sequence>
<protein>
    <submittedName>
        <fullName evidence="1">Uncharacterized protein</fullName>
    </submittedName>
</protein>
<reference evidence="1 2" key="1">
    <citation type="submission" date="2024-09" db="EMBL/GenBank/DDBJ databases">
        <authorList>
            <person name="Sun Q."/>
            <person name="Mori K."/>
        </authorList>
    </citation>
    <scope>NUCLEOTIDE SEQUENCE [LARGE SCALE GENOMIC DNA]</scope>
    <source>
        <strain evidence="1 2">NCAIM B.02301</strain>
    </source>
</reference>
<evidence type="ECO:0000313" key="1">
    <source>
        <dbReference type="EMBL" id="MFC0562072.1"/>
    </source>
</evidence>
<keyword evidence="2" id="KW-1185">Reference proteome</keyword>
<name>A0ABV6NP86_9BACI</name>
<organism evidence="1 2">
    <name type="scientific">Halalkalibacter alkalisediminis</name>
    <dbReference type="NCBI Taxonomy" id="935616"/>
    <lineage>
        <taxon>Bacteria</taxon>
        <taxon>Bacillati</taxon>
        <taxon>Bacillota</taxon>
        <taxon>Bacilli</taxon>
        <taxon>Bacillales</taxon>
        <taxon>Bacillaceae</taxon>
        <taxon>Halalkalibacter</taxon>
    </lineage>
</organism>
<accession>A0ABV6NP86</accession>
<dbReference type="RefSeq" id="WP_273844455.1">
    <property type="nucleotide sequence ID" value="NZ_JAQQWT010000009.1"/>
</dbReference>
<gene>
    <name evidence="1" type="ORF">ACFFH4_24690</name>
</gene>
<evidence type="ECO:0000313" key="2">
    <source>
        <dbReference type="Proteomes" id="UP001589833"/>
    </source>
</evidence>